<organism evidence="2 3">
    <name type="scientific">Thamnocephalis sphaerospora</name>
    <dbReference type="NCBI Taxonomy" id="78915"/>
    <lineage>
        <taxon>Eukaryota</taxon>
        <taxon>Fungi</taxon>
        <taxon>Fungi incertae sedis</taxon>
        <taxon>Zoopagomycota</taxon>
        <taxon>Zoopagomycotina</taxon>
        <taxon>Zoopagomycetes</taxon>
        <taxon>Zoopagales</taxon>
        <taxon>Sigmoideomycetaceae</taxon>
        <taxon>Thamnocephalis</taxon>
    </lineage>
</organism>
<sequence length="184" mass="19394">MRTLVFLAAFLVGLMTVAHQAAAIKETIKVPADGIDGVCATEEYNFVTYLGDATSGSLVGFYVTDKSSFDKAVADTKRNSTFPSFISFRYAISASCSGTKTNRTKHCDIGPSQPVSIAAIVGTPCILLDNINATVPAVVDLEYKFSNTSKFTSSANSASLNADHNFGLMSVAFAAVLALLSTLL</sequence>
<evidence type="ECO:0000313" key="2">
    <source>
        <dbReference type="EMBL" id="RKP06165.1"/>
    </source>
</evidence>
<name>A0A4P9XK77_9FUNG</name>
<feature type="signal peptide" evidence="1">
    <location>
        <begin position="1"/>
        <end position="23"/>
    </location>
</feature>
<evidence type="ECO:0000256" key="1">
    <source>
        <dbReference type="SAM" id="SignalP"/>
    </source>
</evidence>
<accession>A0A4P9XK77</accession>
<proteinExistence type="predicted"/>
<keyword evidence="1" id="KW-0732">Signal</keyword>
<keyword evidence="3" id="KW-1185">Reference proteome</keyword>
<protein>
    <submittedName>
        <fullName evidence="2">Uncharacterized protein</fullName>
    </submittedName>
</protein>
<feature type="chain" id="PRO_5020795731" evidence="1">
    <location>
        <begin position="24"/>
        <end position="184"/>
    </location>
</feature>
<dbReference type="AlphaFoldDB" id="A0A4P9XK77"/>
<dbReference type="EMBL" id="KZ992939">
    <property type="protein sequence ID" value="RKP06165.1"/>
    <property type="molecule type" value="Genomic_DNA"/>
</dbReference>
<evidence type="ECO:0000313" key="3">
    <source>
        <dbReference type="Proteomes" id="UP000271241"/>
    </source>
</evidence>
<gene>
    <name evidence="2" type="ORF">THASP1DRAFT_25455</name>
</gene>
<reference evidence="3" key="1">
    <citation type="journal article" date="2018" name="Nat. Microbiol.">
        <title>Leveraging single-cell genomics to expand the fungal tree of life.</title>
        <authorList>
            <person name="Ahrendt S.R."/>
            <person name="Quandt C.A."/>
            <person name="Ciobanu D."/>
            <person name="Clum A."/>
            <person name="Salamov A."/>
            <person name="Andreopoulos B."/>
            <person name="Cheng J.F."/>
            <person name="Woyke T."/>
            <person name="Pelin A."/>
            <person name="Henrissat B."/>
            <person name="Reynolds N.K."/>
            <person name="Benny G.L."/>
            <person name="Smith M.E."/>
            <person name="James T.Y."/>
            <person name="Grigoriev I.V."/>
        </authorList>
    </citation>
    <scope>NUCLEOTIDE SEQUENCE [LARGE SCALE GENOMIC DNA]</scope>
    <source>
        <strain evidence="3">RSA 1356</strain>
    </source>
</reference>
<dbReference type="Proteomes" id="UP000271241">
    <property type="component" value="Unassembled WGS sequence"/>
</dbReference>